<comment type="similarity">
    <text evidence="3 8">Belongs to the peptidase S26 family.</text>
</comment>
<dbReference type="InterPro" id="IPR000223">
    <property type="entry name" value="Pept_S26A_signal_pept_1"/>
</dbReference>
<dbReference type="InterPro" id="IPR036286">
    <property type="entry name" value="LexA/Signal_pep-like_sf"/>
</dbReference>
<evidence type="ECO:0000256" key="6">
    <source>
        <dbReference type="ARBA" id="ARBA00022801"/>
    </source>
</evidence>
<reference evidence="10 11" key="1">
    <citation type="submission" date="2020-08" db="EMBL/GenBank/DDBJ databases">
        <title>A Genomic Blueprint of the Chicken Gut Microbiome.</title>
        <authorList>
            <person name="Gilroy R."/>
            <person name="Ravi A."/>
            <person name="Getino M."/>
            <person name="Pursley I."/>
            <person name="Horton D.L."/>
            <person name="Alikhan N.-F."/>
            <person name="Baker D."/>
            <person name="Gharbi K."/>
            <person name="Hall N."/>
            <person name="Watson M."/>
            <person name="Adriaenssens E.M."/>
            <person name="Foster-Nyarko E."/>
            <person name="Jarju S."/>
            <person name="Secka A."/>
            <person name="Antonio M."/>
            <person name="Oren A."/>
            <person name="Chaudhuri R."/>
            <person name="La Ragione R.M."/>
            <person name="Hildebrand F."/>
            <person name="Pallen M.J."/>
        </authorList>
    </citation>
    <scope>NUCLEOTIDE SEQUENCE [LARGE SCALE GENOMIC DNA]</scope>
    <source>
        <strain evidence="10 11">Sa2YVA2</strain>
    </source>
</reference>
<dbReference type="InterPro" id="IPR019758">
    <property type="entry name" value="Pept_S26A_signal_pept_1_CS"/>
</dbReference>
<evidence type="ECO:0000256" key="7">
    <source>
        <dbReference type="RuleBase" id="RU003993"/>
    </source>
</evidence>
<name>A0ABR8UBW6_9BACL</name>
<protein>
    <recommendedName>
        <fullName evidence="4 7">Signal peptidase I</fullName>
        <ecNumber evidence="4 7">3.4.21.89</ecNumber>
    </recommendedName>
</protein>
<keyword evidence="6 7" id="KW-0378">Hydrolase</keyword>
<dbReference type="PROSITE" id="PS00761">
    <property type="entry name" value="SPASE_I_3"/>
    <property type="match status" value="1"/>
</dbReference>
<dbReference type="SUPFAM" id="SSF51306">
    <property type="entry name" value="LexA/Signal peptidase"/>
    <property type="match status" value="1"/>
</dbReference>
<keyword evidence="5 7" id="KW-0645">Protease</keyword>
<dbReference type="Pfam" id="PF10502">
    <property type="entry name" value="Peptidase_S26"/>
    <property type="match status" value="1"/>
</dbReference>
<dbReference type="PRINTS" id="PR00727">
    <property type="entry name" value="LEADERPTASE"/>
</dbReference>
<dbReference type="PANTHER" id="PTHR43390:SF1">
    <property type="entry name" value="CHLOROPLAST PROCESSING PEPTIDASE"/>
    <property type="match status" value="1"/>
</dbReference>
<accession>A0ABR8UBW6</accession>
<organism evidence="10 11">
    <name type="scientific">Sporosarcina quadrami</name>
    <dbReference type="NCBI Taxonomy" id="2762234"/>
    <lineage>
        <taxon>Bacteria</taxon>
        <taxon>Bacillati</taxon>
        <taxon>Bacillota</taxon>
        <taxon>Bacilli</taxon>
        <taxon>Bacillales</taxon>
        <taxon>Caryophanaceae</taxon>
        <taxon>Sporosarcina</taxon>
    </lineage>
</organism>
<dbReference type="NCBIfam" id="TIGR02227">
    <property type="entry name" value="sigpep_I_bact"/>
    <property type="match status" value="1"/>
</dbReference>
<gene>
    <name evidence="10" type="primary">lepB</name>
    <name evidence="10" type="ORF">H9649_13100</name>
</gene>
<evidence type="ECO:0000256" key="8">
    <source>
        <dbReference type="RuleBase" id="RU362042"/>
    </source>
</evidence>
<evidence type="ECO:0000313" key="10">
    <source>
        <dbReference type="EMBL" id="MBD7985527.1"/>
    </source>
</evidence>
<evidence type="ECO:0000313" key="11">
    <source>
        <dbReference type="Proteomes" id="UP000626786"/>
    </source>
</evidence>
<dbReference type="PROSITE" id="PS00760">
    <property type="entry name" value="SPASE_I_2"/>
    <property type="match status" value="1"/>
</dbReference>
<dbReference type="CDD" id="cd06530">
    <property type="entry name" value="S26_SPase_I"/>
    <property type="match status" value="1"/>
</dbReference>
<sequence length="175" mass="20085">MKKETSAELFSWIKSLAIACILVFVIRQFLFSPVIVSGQSMEPTFASENRVVISKIHKLDHFDLIVFHAPGEKEDYIKRVIGLPGDKVVMEDDKLFINGKEYEEKYVQANKERIFKDQKLTEDFEVTVPEGQLFVLGDNRRHSTDSRMIGCIDEDSVVGKVGFRFYPFNSIGFPK</sequence>
<evidence type="ECO:0000259" key="9">
    <source>
        <dbReference type="Pfam" id="PF10502"/>
    </source>
</evidence>
<evidence type="ECO:0000256" key="3">
    <source>
        <dbReference type="ARBA" id="ARBA00009370"/>
    </source>
</evidence>
<dbReference type="EMBL" id="JACSQN010000012">
    <property type="protein sequence ID" value="MBD7985527.1"/>
    <property type="molecule type" value="Genomic_DNA"/>
</dbReference>
<dbReference type="PANTHER" id="PTHR43390">
    <property type="entry name" value="SIGNAL PEPTIDASE I"/>
    <property type="match status" value="1"/>
</dbReference>
<comment type="catalytic activity">
    <reaction evidence="1 7">
        <text>Cleavage of hydrophobic, N-terminal signal or leader sequences from secreted and periplasmic proteins.</text>
        <dbReference type="EC" id="3.4.21.89"/>
    </reaction>
</comment>
<comment type="caution">
    <text evidence="10">The sequence shown here is derived from an EMBL/GenBank/DDBJ whole genome shotgun (WGS) entry which is preliminary data.</text>
</comment>
<dbReference type="InterPro" id="IPR019757">
    <property type="entry name" value="Pept_S26A_signal_pept_1_Lys-AS"/>
</dbReference>
<evidence type="ECO:0000256" key="5">
    <source>
        <dbReference type="ARBA" id="ARBA00022670"/>
    </source>
</evidence>
<dbReference type="GO" id="GO:0009003">
    <property type="term" value="F:signal peptidase activity"/>
    <property type="evidence" value="ECO:0007669"/>
    <property type="project" value="UniProtKB-EC"/>
</dbReference>
<dbReference type="InterPro" id="IPR019756">
    <property type="entry name" value="Pept_S26A_signal_pept_1_Ser-AS"/>
</dbReference>
<dbReference type="EC" id="3.4.21.89" evidence="4 7"/>
<proteinExistence type="inferred from homology"/>
<feature type="domain" description="Peptidase S26" evidence="9">
    <location>
        <begin position="10"/>
        <end position="166"/>
    </location>
</feature>
<evidence type="ECO:0000256" key="4">
    <source>
        <dbReference type="ARBA" id="ARBA00013208"/>
    </source>
</evidence>
<dbReference type="Gene3D" id="2.10.109.10">
    <property type="entry name" value="Umud Fragment, subunit A"/>
    <property type="match status" value="1"/>
</dbReference>
<dbReference type="InterPro" id="IPR019533">
    <property type="entry name" value="Peptidase_S26"/>
</dbReference>
<evidence type="ECO:0000256" key="1">
    <source>
        <dbReference type="ARBA" id="ARBA00000677"/>
    </source>
</evidence>
<dbReference type="RefSeq" id="WP_191695355.1">
    <property type="nucleotide sequence ID" value="NZ_JACSQN010000012.1"/>
</dbReference>
<evidence type="ECO:0000256" key="2">
    <source>
        <dbReference type="ARBA" id="ARBA00004401"/>
    </source>
</evidence>
<dbReference type="Proteomes" id="UP000626786">
    <property type="component" value="Unassembled WGS sequence"/>
</dbReference>
<dbReference type="PROSITE" id="PS00501">
    <property type="entry name" value="SPASE_I_1"/>
    <property type="match status" value="1"/>
</dbReference>
<keyword evidence="11" id="KW-1185">Reference proteome</keyword>
<comment type="subcellular location">
    <subcellularLocation>
        <location evidence="2">Cell membrane</location>
        <topology evidence="2">Single-pass type II membrane protein</topology>
    </subcellularLocation>
    <subcellularLocation>
        <location evidence="8">Membrane</location>
        <topology evidence="8">Single-pass type II membrane protein</topology>
    </subcellularLocation>
</comment>